<dbReference type="Gene3D" id="3.10.180.10">
    <property type="entry name" value="2,3-Dihydroxybiphenyl 1,2-Dioxygenase, domain 1"/>
    <property type="match status" value="2"/>
</dbReference>
<dbReference type="Proteomes" id="UP001157355">
    <property type="component" value="Unassembled WGS sequence"/>
</dbReference>
<dbReference type="InterPro" id="IPR029068">
    <property type="entry name" value="Glyas_Bleomycin-R_OHBP_Dase"/>
</dbReference>
<accession>A0AA37TUQ0</accession>
<dbReference type="PROSITE" id="PS51819">
    <property type="entry name" value="VOC"/>
    <property type="match status" value="2"/>
</dbReference>
<gene>
    <name evidence="2" type="ORF">GCM10010873_30010</name>
</gene>
<comment type="caution">
    <text evidence="2">The sequence shown here is derived from an EMBL/GenBank/DDBJ whole genome shotgun (WGS) entry which is preliminary data.</text>
</comment>
<dbReference type="Pfam" id="PF00903">
    <property type="entry name" value="Glyoxalase"/>
    <property type="match status" value="2"/>
</dbReference>
<dbReference type="InterPro" id="IPR037523">
    <property type="entry name" value="VOC_core"/>
</dbReference>
<protein>
    <submittedName>
        <fullName evidence="2">Bleomycin resistance protein</fullName>
    </submittedName>
</protein>
<feature type="domain" description="VOC" evidence="1">
    <location>
        <begin position="136"/>
        <end position="252"/>
    </location>
</feature>
<keyword evidence="3" id="KW-1185">Reference proteome</keyword>
<dbReference type="AlphaFoldDB" id="A0AA37TUQ0"/>
<name>A0AA37TUQ0_9RHOB</name>
<reference evidence="2 3" key="1">
    <citation type="journal article" date="2014" name="Int. J. Syst. Evol. Microbiol.">
        <title>Complete genome sequence of Corynebacterium casei LMG S-19264T (=DSM 44701T), isolated from a smear-ripened cheese.</title>
        <authorList>
            <consortium name="US DOE Joint Genome Institute (JGI-PGF)"/>
            <person name="Walter F."/>
            <person name="Albersmeier A."/>
            <person name="Kalinowski J."/>
            <person name="Ruckert C."/>
        </authorList>
    </citation>
    <scope>NUCLEOTIDE SEQUENCE [LARGE SCALE GENOMIC DNA]</scope>
    <source>
        <strain evidence="2 3">NBRC 111766</strain>
    </source>
</reference>
<dbReference type="PANTHER" id="PTHR33993">
    <property type="entry name" value="GLYOXALASE-RELATED"/>
    <property type="match status" value="1"/>
</dbReference>
<dbReference type="InterPro" id="IPR052164">
    <property type="entry name" value="Anthracycline_SecMetBiosynth"/>
</dbReference>
<proteinExistence type="predicted"/>
<evidence type="ECO:0000259" key="1">
    <source>
        <dbReference type="PROSITE" id="PS51819"/>
    </source>
</evidence>
<dbReference type="CDD" id="cd07247">
    <property type="entry name" value="SgaA_N_like"/>
    <property type="match status" value="2"/>
</dbReference>
<evidence type="ECO:0000313" key="3">
    <source>
        <dbReference type="Proteomes" id="UP001157355"/>
    </source>
</evidence>
<organism evidence="2 3">
    <name type="scientific">Cypionkella aquatica</name>
    <dbReference type="NCBI Taxonomy" id="1756042"/>
    <lineage>
        <taxon>Bacteria</taxon>
        <taxon>Pseudomonadati</taxon>
        <taxon>Pseudomonadota</taxon>
        <taxon>Alphaproteobacteria</taxon>
        <taxon>Rhodobacterales</taxon>
        <taxon>Paracoccaceae</taxon>
        <taxon>Cypionkella</taxon>
    </lineage>
</organism>
<dbReference type="PANTHER" id="PTHR33993:SF14">
    <property type="entry name" value="GB|AAF24581.1"/>
    <property type="match status" value="1"/>
</dbReference>
<dbReference type="SUPFAM" id="SSF54593">
    <property type="entry name" value="Glyoxalase/Bleomycin resistance protein/Dihydroxybiphenyl dioxygenase"/>
    <property type="match status" value="2"/>
</dbReference>
<dbReference type="RefSeq" id="WP_284326186.1">
    <property type="nucleotide sequence ID" value="NZ_BSPP01000010.1"/>
</dbReference>
<dbReference type="InterPro" id="IPR004360">
    <property type="entry name" value="Glyas_Fos-R_dOase_dom"/>
</dbReference>
<feature type="domain" description="VOC" evidence="1">
    <location>
        <begin position="6"/>
        <end position="118"/>
    </location>
</feature>
<evidence type="ECO:0000313" key="2">
    <source>
        <dbReference type="EMBL" id="GLS88027.1"/>
    </source>
</evidence>
<sequence length="253" mass="25935">MSTHGLPCWYELASNDIDSAKAFYAKILGWNWADSGMPGMTYLLASVDGAMVAGLFAPDPGMPVAWTSYTAVDDADATAEKAKALGATVVVPPTDIPGTGRFSVLIDPQGAVFGILQPQPMADGTAGDAFNQQKSGHGNWHDLATPDTAAALAFYGALFGWAQTRAMPMGPDMVYTVINRDGQDIGGIFNEAGSGGPAAWTVYFGTASVNAAVEAVKAAGGQVLHDPAEVPGGALIIHCTDPTGASFALVGPS</sequence>
<dbReference type="EMBL" id="BSPP01000010">
    <property type="protein sequence ID" value="GLS88027.1"/>
    <property type="molecule type" value="Genomic_DNA"/>
</dbReference>